<dbReference type="RefSeq" id="YP_010092212.1">
    <property type="nucleotide sequence ID" value="NC_055728.1"/>
</dbReference>
<keyword evidence="2" id="KW-1185">Reference proteome</keyword>
<evidence type="ECO:0000313" key="1">
    <source>
        <dbReference type="EMBL" id="ARW58034.1"/>
    </source>
</evidence>
<evidence type="ECO:0000313" key="2">
    <source>
        <dbReference type="Proteomes" id="UP000225074"/>
    </source>
</evidence>
<name>A0A1Z1LYY1_9CAUD</name>
<organism evidence="1 2">
    <name type="scientific">Serratia phage X20</name>
    <dbReference type="NCBI Taxonomy" id="2006942"/>
    <lineage>
        <taxon>Viruses</taxon>
        <taxon>Duplodnaviria</taxon>
        <taxon>Heunggongvirae</taxon>
        <taxon>Uroviricota</taxon>
        <taxon>Caudoviricetes</taxon>
        <taxon>Pantevenvirales</taxon>
        <taxon>Straboviridae</taxon>
        <taxon>Tevenvirinae</taxon>
        <taxon>Winklervirus</taxon>
        <taxon>Winklervirus xtwenty</taxon>
    </lineage>
</organism>
<dbReference type="EMBL" id="MF036692">
    <property type="protein sequence ID" value="ARW58034.1"/>
    <property type="molecule type" value="Genomic_DNA"/>
</dbReference>
<dbReference type="KEGG" id="vg:65109775"/>
<dbReference type="GeneID" id="65109775"/>
<reference evidence="1 2" key="1">
    <citation type="submission" date="2017-05" db="EMBL/GenBank/DDBJ databases">
        <title>Environmental T4-family bacteriophages evolve to escape abortive infection via multiple routes in a bacterial host employing #altruistic suicide# through Type III toxin-antitoxin systems.</title>
        <authorList>
            <person name="Chen B."/>
            <person name="Akusobi C."/>
            <person name="Fang X."/>
            <person name="Salmond G.P.C."/>
        </authorList>
    </citation>
    <scope>NUCLEOTIDE SEQUENCE [LARGE SCALE GENOMIC DNA]</scope>
</reference>
<accession>A0A1Z1LYY1</accession>
<proteinExistence type="predicted"/>
<protein>
    <submittedName>
        <fullName evidence="1">Uncharacterized protein</fullName>
    </submittedName>
</protein>
<dbReference type="Proteomes" id="UP000225074">
    <property type="component" value="Genome"/>
</dbReference>
<sequence length="76" mass="8485">MTKQEIADLQLAGLFVKELDDGRVLVEGTSHAGLDYLLEEDFGIWWVYESTANGDYTSVDAFGLFDDAYECAKKLS</sequence>